<protein>
    <submittedName>
        <fullName evidence="1">Uncharacterized protein</fullName>
    </submittedName>
</protein>
<dbReference type="AlphaFoldDB" id="A0A2G9TVF1"/>
<reference evidence="1 2" key="1">
    <citation type="submission" date="2015-09" db="EMBL/GenBank/DDBJ databases">
        <title>Draft genome of the parasitic nematode Teladorsagia circumcincta isolate WARC Sus (inbred).</title>
        <authorList>
            <person name="Mitreva M."/>
        </authorList>
    </citation>
    <scope>NUCLEOTIDE SEQUENCE [LARGE SCALE GENOMIC DNA]</scope>
    <source>
        <strain evidence="1 2">S</strain>
    </source>
</reference>
<dbReference type="Proteomes" id="UP000230423">
    <property type="component" value="Unassembled WGS sequence"/>
</dbReference>
<dbReference type="EMBL" id="KZ352713">
    <property type="protein sequence ID" value="PIO62006.1"/>
    <property type="molecule type" value="Genomic_DNA"/>
</dbReference>
<dbReference type="OrthoDB" id="10524628at2759"/>
<organism evidence="1 2">
    <name type="scientific">Teladorsagia circumcincta</name>
    <name type="common">Brown stomach worm</name>
    <name type="synonym">Ostertagia circumcincta</name>
    <dbReference type="NCBI Taxonomy" id="45464"/>
    <lineage>
        <taxon>Eukaryota</taxon>
        <taxon>Metazoa</taxon>
        <taxon>Ecdysozoa</taxon>
        <taxon>Nematoda</taxon>
        <taxon>Chromadorea</taxon>
        <taxon>Rhabditida</taxon>
        <taxon>Rhabditina</taxon>
        <taxon>Rhabditomorpha</taxon>
        <taxon>Strongyloidea</taxon>
        <taxon>Trichostrongylidae</taxon>
        <taxon>Teladorsagia</taxon>
    </lineage>
</organism>
<name>A0A2G9TVF1_TELCI</name>
<evidence type="ECO:0000313" key="2">
    <source>
        <dbReference type="Proteomes" id="UP000230423"/>
    </source>
</evidence>
<gene>
    <name evidence="1" type="ORF">TELCIR_16454</name>
</gene>
<proteinExistence type="predicted"/>
<sequence>MDVYMRLVEYPRDGQVFRKWTYERIGEKVEPVTVHVPECPYLKTFPKVLDKNNENKEEYIAWGSYVSSF</sequence>
<evidence type="ECO:0000313" key="1">
    <source>
        <dbReference type="EMBL" id="PIO62006.1"/>
    </source>
</evidence>
<keyword evidence="2" id="KW-1185">Reference proteome</keyword>
<accession>A0A2G9TVF1</accession>